<dbReference type="Proteomes" id="UP001216139">
    <property type="component" value="Chromosome"/>
</dbReference>
<sequence>MPLKIIARFIDGLKFVRPIIYTLVLLSISFHASAQSSTFQLWTDFTQNLRLNKGYTLDNEISYRTIFGNDTKWRSLNLTPKITKSLGDHWDIMFYMGFIATRQEADYNTRELRPGIGAKYYLKPTQRLTLGLLTRLESREEYTTEVSTWKESMRSRFRLEQNYLFNRKSMADNHVWYGLADQEFYLTLGKSVQEKYSNQVMIRVGVGYKPNNHWRYEAVNAYQFSRNTIDGEFGYANNQILRLRCRYYFN</sequence>
<dbReference type="EMBL" id="CP117167">
    <property type="protein sequence ID" value="WCT14939.1"/>
    <property type="molecule type" value="Genomic_DNA"/>
</dbReference>
<dbReference type="Pfam" id="PF10677">
    <property type="entry name" value="DUF2490"/>
    <property type="match status" value="1"/>
</dbReference>
<proteinExistence type="predicted"/>
<keyword evidence="2" id="KW-1185">Reference proteome</keyword>
<dbReference type="InterPro" id="IPR019619">
    <property type="entry name" value="DUF2490"/>
</dbReference>
<name>A0ABY7TEI3_9SPHI</name>
<organism evidence="1 2">
    <name type="scientific">Mucilaginibacter jinjuensis</name>
    <dbReference type="NCBI Taxonomy" id="1176721"/>
    <lineage>
        <taxon>Bacteria</taxon>
        <taxon>Pseudomonadati</taxon>
        <taxon>Bacteroidota</taxon>
        <taxon>Sphingobacteriia</taxon>
        <taxon>Sphingobacteriales</taxon>
        <taxon>Sphingobacteriaceae</taxon>
        <taxon>Mucilaginibacter</taxon>
    </lineage>
</organism>
<dbReference type="RefSeq" id="WP_273633432.1">
    <property type="nucleotide sequence ID" value="NZ_CP117167.1"/>
</dbReference>
<gene>
    <name evidence="1" type="ORF">PQO05_13430</name>
</gene>
<protein>
    <submittedName>
        <fullName evidence="1">DUF2490 domain-containing protein</fullName>
    </submittedName>
</protein>
<reference evidence="1 2" key="1">
    <citation type="submission" date="2023-02" db="EMBL/GenBank/DDBJ databases">
        <title>Genome sequence of Mucilaginibacter jinjuensis strain KACC 16571.</title>
        <authorList>
            <person name="Kim S."/>
            <person name="Heo J."/>
            <person name="Kwon S.-W."/>
        </authorList>
    </citation>
    <scope>NUCLEOTIDE SEQUENCE [LARGE SCALE GENOMIC DNA]</scope>
    <source>
        <strain evidence="1 2">KACC 16571</strain>
    </source>
</reference>
<evidence type="ECO:0000313" key="1">
    <source>
        <dbReference type="EMBL" id="WCT14939.1"/>
    </source>
</evidence>
<evidence type="ECO:0000313" key="2">
    <source>
        <dbReference type="Proteomes" id="UP001216139"/>
    </source>
</evidence>
<accession>A0ABY7TEI3</accession>